<organism evidence="1">
    <name type="scientific">marine metagenome</name>
    <dbReference type="NCBI Taxonomy" id="408172"/>
    <lineage>
        <taxon>unclassified sequences</taxon>
        <taxon>metagenomes</taxon>
        <taxon>ecological metagenomes</taxon>
    </lineage>
</organism>
<proteinExistence type="predicted"/>
<dbReference type="SUPFAM" id="SSF49503">
    <property type="entry name" value="Cupredoxins"/>
    <property type="match status" value="1"/>
</dbReference>
<reference evidence="1" key="1">
    <citation type="submission" date="2018-05" db="EMBL/GenBank/DDBJ databases">
        <authorList>
            <person name="Lanie J.A."/>
            <person name="Ng W.-L."/>
            <person name="Kazmierczak K.M."/>
            <person name="Andrzejewski T.M."/>
            <person name="Davidsen T.M."/>
            <person name="Wayne K.J."/>
            <person name="Tettelin H."/>
            <person name="Glass J.I."/>
            <person name="Rusch D."/>
            <person name="Podicherti R."/>
            <person name="Tsui H.-C.T."/>
            <person name="Winkler M.E."/>
        </authorList>
    </citation>
    <scope>NUCLEOTIDE SEQUENCE</scope>
</reference>
<sequence length="255" mass="28084">MRHLNVWFILTTVATILVFAWMLPAIAFTQEPIDSSLFGSGAGSITGEVRYEGYPPAPTVFSMAQDAFCIAVHSSETIPSKRLVVNNNGMLRWAFIYIREAITGSLPVGEPEPVTLDKVGCVYQPHVLGMQAGALIRIVNSDPTLHTVHLVATNNPSFNIALPQPGMNIERVFASPEVMIPVRCNVHPWTQAYIGVVPHAFFAVTGENGRFMIDGVPPGVYVLEAWHELLGRQALRVVVSDEKESEARFNFTIRN</sequence>
<dbReference type="SUPFAM" id="SSF49464">
    <property type="entry name" value="Carboxypeptidase regulatory domain-like"/>
    <property type="match status" value="1"/>
</dbReference>
<accession>A0A381QT75</accession>
<dbReference type="Gene3D" id="2.60.40.420">
    <property type="entry name" value="Cupredoxins - blue copper proteins"/>
    <property type="match status" value="1"/>
</dbReference>
<dbReference type="InterPro" id="IPR008969">
    <property type="entry name" value="CarboxyPept-like_regulatory"/>
</dbReference>
<dbReference type="InterPro" id="IPR008972">
    <property type="entry name" value="Cupredoxin"/>
</dbReference>
<evidence type="ECO:0008006" key="2">
    <source>
        <dbReference type="Google" id="ProtNLM"/>
    </source>
</evidence>
<protein>
    <recommendedName>
        <fullName evidence="2">Rhamnogalacturonan lyase domain-containing protein</fullName>
    </recommendedName>
</protein>
<gene>
    <name evidence="1" type="ORF">METZ01_LOCUS33891</name>
</gene>
<dbReference type="AlphaFoldDB" id="A0A381QT75"/>
<name>A0A381QT75_9ZZZZ</name>
<evidence type="ECO:0000313" key="1">
    <source>
        <dbReference type="EMBL" id="SUZ81037.1"/>
    </source>
</evidence>
<dbReference type="EMBL" id="UINC01001451">
    <property type="protein sequence ID" value="SUZ81037.1"/>
    <property type="molecule type" value="Genomic_DNA"/>
</dbReference>